<evidence type="ECO:0000313" key="6">
    <source>
        <dbReference type="Proteomes" id="UP001230268"/>
    </source>
</evidence>
<dbReference type="GO" id="GO:0006367">
    <property type="term" value="P:transcription initiation at RNA polymerase II promoter"/>
    <property type="evidence" value="ECO:0007669"/>
    <property type="project" value="InterPro"/>
</dbReference>
<evidence type="ECO:0000256" key="1">
    <source>
        <dbReference type="ARBA" id="ARBA00004123"/>
    </source>
</evidence>
<proteinExistence type="predicted"/>
<dbReference type="InterPro" id="IPR009088">
    <property type="entry name" value="TFIIA_b-brl"/>
</dbReference>
<accession>A0AAD8LQ45</accession>
<comment type="subcellular location">
    <subcellularLocation>
        <location evidence="1">Nucleus</location>
    </subcellularLocation>
</comment>
<comment type="caution">
    <text evidence="5">The sequence shown here is derived from an EMBL/GenBank/DDBJ whole genome shotgun (WGS) entry which is preliminary data.</text>
</comment>
<sequence>MRHQHFSNCVSLDALNNIIIEATIEKCASFANDRILNAIKKRWVTVLRQRMDAVNSGGHITHLDSSAIDFNEVEDELPVEVEVPPSPVKGRTEDDEDEFDDAEVETAPQHQRMESVAIIPDSLKKVDREQLVPVVPAETDTSKANSPEEPRDDISLSDVSDLDDREPETRDLVIGMLDKITRPSSKKASAPMWKVKMKYGVLQVNGMEIPFDKLEGEFEF</sequence>
<gene>
    <name evidence="5" type="ORF">BgAZ_200870</name>
</gene>
<dbReference type="GO" id="GO:0005672">
    <property type="term" value="C:transcription factor TFIIA complex"/>
    <property type="evidence" value="ECO:0007669"/>
    <property type="project" value="InterPro"/>
</dbReference>
<keyword evidence="3" id="KW-0539">Nucleus</keyword>
<dbReference type="AlphaFoldDB" id="A0AAD8LQ45"/>
<evidence type="ECO:0000256" key="2">
    <source>
        <dbReference type="ARBA" id="ARBA00023163"/>
    </source>
</evidence>
<feature type="region of interest" description="Disordered" evidence="4">
    <location>
        <begin position="129"/>
        <end position="168"/>
    </location>
</feature>
<dbReference type="SUPFAM" id="SSF50784">
    <property type="entry name" value="Transcription factor IIA (TFIIA), beta-barrel domain"/>
    <property type="match status" value="1"/>
</dbReference>
<feature type="compositionally biased region" description="Acidic residues" evidence="4">
    <location>
        <begin position="93"/>
        <end position="104"/>
    </location>
</feature>
<feature type="region of interest" description="Disordered" evidence="4">
    <location>
        <begin position="83"/>
        <end position="112"/>
    </location>
</feature>
<dbReference type="Gene3D" id="2.30.18.10">
    <property type="entry name" value="Transcription factor IIA (TFIIA), beta-barrel domain"/>
    <property type="match status" value="1"/>
</dbReference>
<dbReference type="Proteomes" id="UP001230268">
    <property type="component" value="Unassembled WGS sequence"/>
</dbReference>
<dbReference type="EMBL" id="JAVEPI010000002">
    <property type="protein sequence ID" value="KAK1443211.1"/>
    <property type="molecule type" value="Genomic_DNA"/>
</dbReference>
<keyword evidence="2" id="KW-0804">Transcription</keyword>
<evidence type="ECO:0000256" key="4">
    <source>
        <dbReference type="SAM" id="MobiDB-lite"/>
    </source>
</evidence>
<evidence type="ECO:0008006" key="7">
    <source>
        <dbReference type="Google" id="ProtNLM"/>
    </source>
</evidence>
<evidence type="ECO:0000256" key="3">
    <source>
        <dbReference type="ARBA" id="ARBA00023242"/>
    </source>
</evidence>
<name>A0AAD8LQ45_BABGI</name>
<evidence type="ECO:0000313" key="5">
    <source>
        <dbReference type="EMBL" id="KAK1443211.1"/>
    </source>
</evidence>
<organism evidence="5 6">
    <name type="scientific">Babesia gibsoni</name>
    <dbReference type="NCBI Taxonomy" id="33632"/>
    <lineage>
        <taxon>Eukaryota</taxon>
        <taxon>Sar</taxon>
        <taxon>Alveolata</taxon>
        <taxon>Apicomplexa</taxon>
        <taxon>Aconoidasida</taxon>
        <taxon>Piroplasmida</taxon>
        <taxon>Babesiidae</taxon>
        <taxon>Babesia</taxon>
    </lineage>
</organism>
<protein>
    <recommendedName>
        <fullName evidence="7">Transcription initiation factor IIA subunit 1</fullName>
    </recommendedName>
</protein>
<reference evidence="5" key="1">
    <citation type="submission" date="2023-08" db="EMBL/GenBank/DDBJ databases">
        <title>Draft sequence of the Babesia gibsoni genome.</title>
        <authorList>
            <person name="Yamagishi J.Y."/>
            <person name="Xuan X.X."/>
        </authorList>
    </citation>
    <scope>NUCLEOTIDE SEQUENCE</scope>
    <source>
        <strain evidence="5">Azabu</strain>
    </source>
</reference>
<keyword evidence="6" id="KW-1185">Reference proteome</keyword>